<reference evidence="2" key="1">
    <citation type="submission" date="2024-07" db="EMBL/GenBank/DDBJ databases">
        <title>Complete genome sequences of cellulolytic bacteria, Kitasatospora sp. CMC57 and Streptomyces sp. CMC78, isolated from Japanese agricultural soil.</title>
        <authorList>
            <person name="Hashimoto T."/>
            <person name="Ito M."/>
            <person name="Iwamoto M."/>
            <person name="Fukahori D."/>
            <person name="Shoda T."/>
            <person name="Sakoda M."/>
            <person name="Morohoshi T."/>
            <person name="Mitsuboshi M."/>
            <person name="Nishizawa T."/>
        </authorList>
    </citation>
    <scope>NUCLEOTIDE SEQUENCE</scope>
    <source>
        <strain evidence="2">CMC57</strain>
    </source>
</reference>
<dbReference type="AlphaFoldDB" id="A0AB33JQH8"/>
<gene>
    <name evidence="2" type="ORF">KCMC57_00890</name>
</gene>
<sequence>MAKDNSSQSLWSAAMTLSRRCPTALAAPVAALLWPAAAMAHVPGPVTGVRSLTAVTCVIGGSGSFANSANTAQGITNLSPRSVDVTASASGSCLDLRTDKSATGGHGIVSRAVNITGHLDGATCVLASGHYEATATWTLDDSSTVTSTNSIDIAAGNFLENVPGLGAVGTGLFSGATVENNTVLTNALANTTACTTTTGLKNYTFVTQVNVVQ</sequence>
<feature type="signal peptide" evidence="1">
    <location>
        <begin position="1"/>
        <end position="40"/>
    </location>
</feature>
<protein>
    <submittedName>
        <fullName evidence="2">Uncharacterized protein</fullName>
    </submittedName>
</protein>
<evidence type="ECO:0000313" key="2">
    <source>
        <dbReference type="EMBL" id="BFP43721.1"/>
    </source>
</evidence>
<name>A0AB33JQH8_9ACTN</name>
<feature type="chain" id="PRO_5044255741" evidence="1">
    <location>
        <begin position="41"/>
        <end position="213"/>
    </location>
</feature>
<organism evidence="2">
    <name type="scientific">Kitasatospora sp. CMC57</name>
    <dbReference type="NCBI Taxonomy" id="3231513"/>
    <lineage>
        <taxon>Bacteria</taxon>
        <taxon>Bacillati</taxon>
        <taxon>Actinomycetota</taxon>
        <taxon>Actinomycetes</taxon>
        <taxon>Kitasatosporales</taxon>
        <taxon>Streptomycetaceae</taxon>
        <taxon>Kitasatospora</taxon>
    </lineage>
</organism>
<dbReference type="EMBL" id="AP035881">
    <property type="protein sequence ID" value="BFP43721.1"/>
    <property type="molecule type" value="Genomic_DNA"/>
</dbReference>
<evidence type="ECO:0000256" key="1">
    <source>
        <dbReference type="SAM" id="SignalP"/>
    </source>
</evidence>
<accession>A0AB33JQH8</accession>
<keyword evidence="1" id="KW-0732">Signal</keyword>
<proteinExistence type="predicted"/>